<dbReference type="eggNOG" id="ENOG502S0B4">
    <property type="taxonomic scope" value="Eukaryota"/>
</dbReference>
<dbReference type="GO" id="GO:0003676">
    <property type="term" value="F:nucleic acid binding"/>
    <property type="evidence" value="ECO:0007669"/>
    <property type="project" value="InterPro"/>
</dbReference>
<organism evidence="1 2">
    <name type="scientific">Zootermopsis nevadensis</name>
    <name type="common">Dampwood termite</name>
    <dbReference type="NCBI Taxonomy" id="136037"/>
    <lineage>
        <taxon>Eukaryota</taxon>
        <taxon>Metazoa</taxon>
        <taxon>Ecdysozoa</taxon>
        <taxon>Arthropoda</taxon>
        <taxon>Hexapoda</taxon>
        <taxon>Insecta</taxon>
        <taxon>Pterygota</taxon>
        <taxon>Neoptera</taxon>
        <taxon>Polyneoptera</taxon>
        <taxon>Dictyoptera</taxon>
        <taxon>Blattodea</taxon>
        <taxon>Blattoidea</taxon>
        <taxon>Termitoidae</taxon>
        <taxon>Termopsidae</taxon>
        <taxon>Zootermopsis</taxon>
    </lineage>
</organism>
<dbReference type="STRING" id="136037.A0A067R827"/>
<reference evidence="1 2" key="1">
    <citation type="journal article" date="2014" name="Nat. Commun.">
        <title>Molecular traces of alternative social organization in a termite genome.</title>
        <authorList>
            <person name="Terrapon N."/>
            <person name="Li C."/>
            <person name="Robertson H.M."/>
            <person name="Ji L."/>
            <person name="Meng X."/>
            <person name="Booth W."/>
            <person name="Chen Z."/>
            <person name="Childers C.P."/>
            <person name="Glastad K.M."/>
            <person name="Gokhale K."/>
            <person name="Gowin J."/>
            <person name="Gronenberg W."/>
            <person name="Hermansen R.A."/>
            <person name="Hu H."/>
            <person name="Hunt B.G."/>
            <person name="Huylmans A.K."/>
            <person name="Khalil S.M."/>
            <person name="Mitchell R.D."/>
            <person name="Munoz-Torres M.C."/>
            <person name="Mustard J.A."/>
            <person name="Pan H."/>
            <person name="Reese J.T."/>
            <person name="Scharf M.E."/>
            <person name="Sun F."/>
            <person name="Vogel H."/>
            <person name="Xiao J."/>
            <person name="Yang W."/>
            <person name="Yang Z."/>
            <person name="Yang Z."/>
            <person name="Zhou J."/>
            <person name="Zhu J."/>
            <person name="Brent C.S."/>
            <person name="Elsik C.G."/>
            <person name="Goodisman M.A."/>
            <person name="Liberles D.A."/>
            <person name="Roe R.M."/>
            <person name="Vargo E.L."/>
            <person name="Vilcinskas A."/>
            <person name="Wang J."/>
            <person name="Bornberg-Bauer E."/>
            <person name="Korb J."/>
            <person name="Zhang G."/>
            <person name="Liebig J."/>
        </authorList>
    </citation>
    <scope>NUCLEOTIDE SEQUENCE [LARGE SCALE GENOMIC DNA]</scope>
    <source>
        <tissue evidence="1">Whole organism</tissue>
    </source>
</reference>
<feature type="non-terminal residue" evidence="1">
    <location>
        <position position="1"/>
    </location>
</feature>
<evidence type="ECO:0000313" key="2">
    <source>
        <dbReference type="Proteomes" id="UP000027135"/>
    </source>
</evidence>
<evidence type="ECO:0008006" key="3">
    <source>
        <dbReference type="Google" id="ProtNLM"/>
    </source>
</evidence>
<proteinExistence type="predicted"/>
<sequence>INVWAEIVGDMLIGPHMLPSRLRGPSNRQFLRRHLPRLFEDVPLNTRRQMWFMHDERTRQILSHRFPQRHQCDRIWPPHSPDINPCDYFLWGFLKEQVFHQHPESMAELRACIMQVCSTIDEDLCRRVVQNMNVRLEELVRQNGGHIEHVLR</sequence>
<keyword evidence="2" id="KW-1185">Reference proteome</keyword>
<protein>
    <recommendedName>
        <fullName evidence="3">Tc1-like transposase DDE domain-containing protein</fullName>
    </recommendedName>
</protein>
<gene>
    <name evidence="1" type="ORF">L798_06126</name>
</gene>
<dbReference type="PANTHER" id="PTHR47326:SF1">
    <property type="entry name" value="HTH PSQ-TYPE DOMAIN-CONTAINING PROTEIN"/>
    <property type="match status" value="1"/>
</dbReference>
<name>A0A067R827_ZOONE</name>
<evidence type="ECO:0000313" key="1">
    <source>
        <dbReference type="EMBL" id="KDR19593.1"/>
    </source>
</evidence>
<dbReference type="Proteomes" id="UP000027135">
    <property type="component" value="Unassembled WGS sequence"/>
</dbReference>
<dbReference type="InterPro" id="IPR036397">
    <property type="entry name" value="RNaseH_sf"/>
</dbReference>
<accession>A0A067R827</accession>
<dbReference type="OMA" id="ELRACIM"/>
<dbReference type="EMBL" id="KK852642">
    <property type="protein sequence ID" value="KDR19593.1"/>
    <property type="molecule type" value="Genomic_DNA"/>
</dbReference>
<dbReference type="AlphaFoldDB" id="A0A067R827"/>
<dbReference type="PANTHER" id="PTHR47326">
    <property type="entry name" value="TRANSPOSABLE ELEMENT TC3 TRANSPOSASE-LIKE PROTEIN"/>
    <property type="match status" value="1"/>
</dbReference>
<dbReference type="InParanoid" id="A0A067R827"/>
<dbReference type="Gene3D" id="3.30.420.10">
    <property type="entry name" value="Ribonuclease H-like superfamily/Ribonuclease H"/>
    <property type="match status" value="1"/>
</dbReference>